<accession>A0A5B7JM27</accession>
<sequence length="35" mass="3902">MVSSQHPLNWSRLEVVLLDLTGSKISFRPVSISFG</sequence>
<proteinExistence type="predicted"/>
<comment type="caution">
    <text evidence="1">The sequence shown here is derived from an EMBL/GenBank/DDBJ whole genome shotgun (WGS) entry which is preliminary data.</text>
</comment>
<evidence type="ECO:0000313" key="1">
    <source>
        <dbReference type="EMBL" id="MPC95493.1"/>
    </source>
</evidence>
<name>A0A5B7JM27_PORTR</name>
<dbReference type="EMBL" id="VSRR010102470">
    <property type="protein sequence ID" value="MPC95493.1"/>
    <property type="molecule type" value="Genomic_DNA"/>
</dbReference>
<organism evidence="1 2">
    <name type="scientific">Portunus trituberculatus</name>
    <name type="common">Swimming crab</name>
    <name type="synonym">Neptunus trituberculatus</name>
    <dbReference type="NCBI Taxonomy" id="210409"/>
    <lineage>
        <taxon>Eukaryota</taxon>
        <taxon>Metazoa</taxon>
        <taxon>Ecdysozoa</taxon>
        <taxon>Arthropoda</taxon>
        <taxon>Crustacea</taxon>
        <taxon>Multicrustacea</taxon>
        <taxon>Malacostraca</taxon>
        <taxon>Eumalacostraca</taxon>
        <taxon>Eucarida</taxon>
        <taxon>Decapoda</taxon>
        <taxon>Pleocyemata</taxon>
        <taxon>Brachyura</taxon>
        <taxon>Eubrachyura</taxon>
        <taxon>Portunoidea</taxon>
        <taxon>Portunidae</taxon>
        <taxon>Portuninae</taxon>
        <taxon>Portunus</taxon>
    </lineage>
</organism>
<protein>
    <submittedName>
        <fullName evidence="1">Uncharacterized protein</fullName>
    </submittedName>
</protein>
<keyword evidence="2" id="KW-1185">Reference proteome</keyword>
<evidence type="ECO:0000313" key="2">
    <source>
        <dbReference type="Proteomes" id="UP000324222"/>
    </source>
</evidence>
<reference evidence="1 2" key="1">
    <citation type="submission" date="2019-05" db="EMBL/GenBank/DDBJ databases">
        <title>Another draft genome of Portunus trituberculatus and its Hox gene families provides insights of decapod evolution.</title>
        <authorList>
            <person name="Jeong J.-H."/>
            <person name="Song I."/>
            <person name="Kim S."/>
            <person name="Choi T."/>
            <person name="Kim D."/>
            <person name="Ryu S."/>
            <person name="Kim W."/>
        </authorList>
    </citation>
    <scope>NUCLEOTIDE SEQUENCE [LARGE SCALE GENOMIC DNA]</scope>
    <source>
        <tissue evidence="1">Muscle</tissue>
    </source>
</reference>
<dbReference type="AlphaFoldDB" id="A0A5B7JM27"/>
<gene>
    <name evidence="1" type="ORF">E2C01_090708</name>
</gene>
<dbReference type="Proteomes" id="UP000324222">
    <property type="component" value="Unassembled WGS sequence"/>
</dbReference>